<feature type="compositionally biased region" description="Polar residues" evidence="1">
    <location>
        <begin position="76"/>
        <end position="87"/>
    </location>
</feature>
<dbReference type="Ensembl" id="ENSACIT00000031212.1">
    <property type="protein sequence ID" value="ENSACIP00000030418.1"/>
    <property type="gene ID" value="ENSACIG00000023540.1"/>
</dbReference>
<sequence>RHGFASEKGRGIRTGHTEDVFMKSSVDSAVLHVLLNITLGFGGPNVCLLMCPQVSKIDPKKPLPDHVSFVEPHSPISPQQSTSLSDC</sequence>
<reference evidence="2" key="2">
    <citation type="submission" date="2025-09" db="UniProtKB">
        <authorList>
            <consortium name="Ensembl"/>
        </authorList>
    </citation>
    <scope>IDENTIFICATION</scope>
</reference>
<evidence type="ECO:0000313" key="2">
    <source>
        <dbReference type="Ensembl" id="ENSACIP00000030418.1"/>
    </source>
</evidence>
<dbReference type="Proteomes" id="UP000261340">
    <property type="component" value="Unplaced"/>
</dbReference>
<dbReference type="AlphaFoldDB" id="A0A3Q0T2V0"/>
<feature type="region of interest" description="Disordered" evidence="1">
    <location>
        <begin position="62"/>
        <end position="87"/>
    </location>
</feature>
<reference evidence="2" key="1">
    <citation type="submission" date="2025-08" db="UniProtKB">
        <authorList>
            <consortium name="Ensembl"/>
        </authorList>
    </citation>
    <scope>IDENTIFICATION</scope>
</reference>
<name>A0A3Q0T2V0_AMPCI</name>
<organism evidence="2 3">
    <name type="scientific">Amphilophus citrinellus</name>
    <name type="common">Midas cichlid</name>
    <name type="synonym">Cichlasoma citrinellum</name>
    <dbReference type="NCBI Taxonomy" id="61819"/>
    <lineage>
        <taxon>Eukaryota</taxon>
        <taxon>Metazoa</taxon>
        <taxon>Chordata</taxon>
        <taxon>Craniata</taxon>
        <taxon>Vertebrata</taxon>
        <taxon>Euteleostomi</taxon>
        <taxon>Actinopterygii</taxon>
        <taxon>Neopterygii</taxon>
        <taxon>Teleostei</taxon>
        <taxon>Neoteleostei</taxon>
        <taxon>Acanthomorphata</taxon>
        <taxon>Ovalentaria</taxon>
        <taxon>Cichlomorphae</taxon>
        <taxon>Cichliformes</taxon>
        <taxon>Cichlidae</taxon>
        <taxon>New World cichlids</taxon>
        <taxon>Cichlasomatinae</taxon>
        <taxon>Heroini</taxon>
        <taxon>Amphilophus</taxon>
    </lineage>
</organism>
<proteinExistence type="predicted"/>
<protein>
    <submittedName>
        <fullName evidence="2">Uncharacterized protein</fullName>
    </submittedName>
</protein>
<keyword evidence="3" id="KW-1185">Reference proteome</keyword>
<evidence type="ECO:0000313" key="3">
    <source>
        <dbReference type="Proteomes" id="UP000261340"/>
    </source>
</evidence>
<evidence type="ECO:0000256" key="1">
    <source>
        <dbReference type="SAM" id="MobiDB-lite"/>
    </source>
</evidence>
<accession>A0A3Q0T2V0</accession>